<dbReference type="Pfam" id="PF03663">
    <property type="entry name" value="Glyco_hydro_76"/>
    <property type="match status" value="1"/>
</dbReference>
<feature type="region of interest" description="Disordered" evidence="1">
    <location>
        <begin position="485"/>
        <end position="505"/>
    </location>
</feature>
<accession>A0AA39QMQ6</accession>
<keyword evidence="2" id="KW-1133">Transmembrane helix</keyword>
<keyword evidence="2" id="KW-0472">Membrane</keyword>
<dbReference type="InterPro" id="IPR008928">
    <property type="entry name" value="6-hairpin_glycosidase_sf"/>
</dbReference>
<feature type="transmembrane region" description="Helical" evidence="2">
    <location>
        <begin position="413"/>
        <end position="432"/>
    </location>
</feature>
<evidence type="ECO:0000256" key="2">
    <source>
        <dbReference type="SAM" id="Phobius"/>
    </source>
</evidence>
<comment type="caution">
    <text evidence="4">The sequence shown here is derived from an EMBL/GenBank/DDBJ whole genome shotgun (WGS) entry which is preliminary data.</text>
</comment>
<organism evidence="4 5">
    <name type="scientific">Armillaria luteobubalina</name>
    <dbReference type="NCBI Taxonomy" id="153913"/>
    <lineage>
        <taxon>Eukaryota</taxon>
        <taxon>Fungi</taxon>
        <taxon>Dikarya</taxon>
        <taxon>Basidiomycota</taxon>
        <taxon>Agaricomycotina</taxon>
        <taxon>Agaricomycetes</taxon>
        <taxon>Agaricomycetidae</taxon>
        <taxon>Agaricales</taxon>
        <taxon>Marasmiineae</taxon>
        <taxon>Physalacriaceae</taxon>
        <taxon>Armillaria</taxon>
    </lineage>
</organism>
<dbReference type="AlphaFoldDB" id="A0AA39QMQ6"/>
<reference evidence="4" key="1">
    <citation type="submission" date="2023-06" db="EMBL/GenBank/DDBJ databases">
        <authorList>
            <consortium name="Lawrence Berkeley National Laboratory"/>
            <person name="Ahrendt S."/>
            <person name="Sahu N."/>
            <person name="Indic B."/>
            <person name="Wong-Bajracharya J."/>
            <person name="Merenyi Z."/>
            <person name="Ke H.-M."/>
            <person name="Monk M."/>
            <person name="Kocsube S."/>
            <person name="Drula E."/>
            <person name="Lipzen A."/>
            <person name="Balint B."/>
            <person name="Henrissat B."/>
            <person name="Andreopoulos B."/>
            <person name="Martin F.M."/>
            <person name="Harder C.B."/>
            <person name="Rigling D."/>
            <person name="Ford K.L."/>
            <person name="Foster G.D."/>
            <person name="Pangilinan J."/>
            <person name="Papanicolaou A."/>
            <person name="Barry K."/>
            <person name="LaButti K."/>
            <person name="Viragh M."/>
            <person name="Koriabine M."/>
            <person name="Yan M."/>
            <person name="Riley R."/>
            <person name="Champramary S."/>
            <person name="Plett K.L."/>
            <person name="Tsai I.J."/>
            <person name="Slot J."/>
            <person name="Sipos G."/>
            <person name="Plett J."/>
            <person name="Nagy L.G."/>
            <person name="Grigoriev I.V."/>
        </authorList>
    </citation>
    <scope>NUCLEOTIDE SEQUENCE</scope>
    <source>
        <strain evidence="4">HWK02</strain>
    </source>
</reference>
<dbReference type="Proteomes" id="UP001175228">
    <property type="component" value="Unassembled WGS sequence"/>
</dbReference>
<proteinExistence type="predicted"/>
<feature type="chain" id="PRO_5041338835" description="Glycoside hydrolase family 76 protein" evidence="3">
    <location>
        <begin position="21"/>
        <end position="564"/>
    </location>
</feature>
<keyword evidence="3" id="KW-0732">Signal</keyword>
<feature type="signal peptide" evidence="3">
    <location>
        <begin position="1"/>
        <end position="20"/>
    </location>
</feature>
<sequence>MRSFLLVWIFVVHLMASGAAQDLTPSISWRKPNITSSKDDRINIASAAIEKASTMLQSSWFFNDSLHVTEFRIYAQMAEIDRLTNQTRYRQTLKQCFTLAESYESSMNLEYGYAAVRAYAAYQDQDFLDRAVTSWTFARQYTISQEQAALGTMDVKRFNIPSSCNGATMAGGTFYNTDANNTDIFGLSSSVSALLAEVTSNQTYLDAAIESASFIQSHLLNPSSNIAWYSMSTNGTCSLQPEDVSYDSGIFIEGLAVLANITHNVSTETLLRSTVVAVVTNTQWQGLDGIINSSASFPAGYYIVRALATLYERNTTLSDLREYTKEYIGVQYNAVIDLATSGGSNVYGLWTGPSSTSFSSDNQTIAISTLLSAIQLIEDQPSSKSSVNSTSTVFLRSTDQYSFPTRDSSTAPIVSGVVLGVTVIGVGAVLLYKKLRRRKVESHFAVDDSSPRVITPFMETSIPVSPEISGGHINQAKRARYPLAENRGGSSSLPGVGTRGTDVHNESTTSLRVPAIPPNAQHSDGVEGIPTDDLLRLLNERLQSGRWNGVHDEVPPAYPEGQTM</sequence>
<dbReference type="SUPFAM" id="SSF48208">
    <property type="entry name" value="Six-hairpin glycosidases"/>
    <property type="match status" value="1"/>
</dbReference>
<evidence type="ECO:0000313" key="4">
    <source>
        <dbReference type="EMBL" id="KAK0504473.1"/>
    </source>
</evidence>
<dbReference type="GO" id="GO:0005975">
    <property type="term" value="P:carbohydrate metabolic process"/>
    <property type="evidence" value="ECO:0007669"/>
    <property type="project" value="InterPro"/>
</dbReference>
<dbReference type="InterPro" id="IPR005198">
    <property type="entry name" value="Glyco_hydro_76"/>
</dbReference>
<name>A0AA39QMQ6_9AGAR</name>
<evidence type="ECO:0000256" key="1">
    <source>
        <dbReference type="SAM" id="MobiDB-lite"/>
    </source>
</evidence>
<evidence type="ECO:0000256" key="3">
    <source>
        <dbReference type="SAM" id="SignalP"/>
    </source>
</evidence>
<keyword evidence="5" id="KW-1185">Reference proteome</keyword>
<dbReference type="EMBL" id="JAUEPU010000003">
    <property type="protein sequence ID" value="KAK0504473.1"/>
    <property type="molecule type" value="Genomic_DNA"/>
</dbReference>
<gene>
    <name evidence="4" type="ORF">EDD18DRAFT_1133938</name>
</gene>
<evidence type="ECO:0000313" key="5">
    <source>
        <dbReference type="Proteomes" id="UP001175228"/>
    </source>
</evidence>
<evidence type="ECO:0008006" key="6">
    <source>
        <dbReference type="Google" id="ProtNLM"/>
    </source>
</evidence>
<dbReference type="Gene3D" id="1.50.10.20">
    <property type="match status" value="1"/>
</dbReference>
<keyword evidence="2" id="KW-0812">Transmembrane</keyword>
<protein>
    <recommendedName>
        <fullName evidence="6">Glycoside hydrolase family 76 protein</fullName>
    </recommendedName>
</protein>